<organism evidence="1 2">
    <name type="scientific">Virgibacillus halodenitrificans</name>
    <name type="common">Bacillus halodenitrificans</name>
    <dbReference type="NCBI Taxonomy" id="1482"/>
    <lineage>
        <taxon>Bacteria</taxon>
        <taxon>Bacillati</taxon>
        <taxon>Bacillota</taxon>
        <taxon>Bacilli</taxon>
        <taxon>Bacillales</taxon>
        <taxon>Bacillaceae</taxon>
        <taxon>Virgibacillus</taxon>
    </lineage>
</organism>
<evidence type="ECO:0000313" key="1">
    <source>
        <dbReference type="EMBL" id="APC50263.1"/>
    </source>
</evidence>
<name>A0AAC9J2Z2_VIRHA</name>
<dbReference type="KEGG" id="vhl:BME96_12590"/>
<sequence length="121" mass="13984">MATYFYTEVSRVAEEAGVPHLTKKANMQSWSDDMRKLIEIDQVNKQLAKDVMDWVVQDSFWKTNVLSAKKLREKFAELAIKMNAQKKPVKPKQEPDSRDKDIAFQQFVADGGDPSEFNWNS</sequence>
<dbReference type="EMBL" id="CP017962">
    <property type="protein sequence ID" value="APC50263.1"/>
    <property type="molecule type" value="Genomic_DNA"/>
</dbReference>
<evidence type="ECO:0000313" key="2">
    <source>
        <dbReference type="Proteomes" id="UP000182945"/>
    </source>
</evidence>
<dbReference type="AlphaFoldDB" id="A0AAC9J2Z2"/>
<proteinExistence type="predicted"/>
<protein>
    <submittedName>
        <fullName evidence="1">Uncharacterized protein</fullName>
    </submittedName>
</protein>
<reference evidence="1 2" key="1">
    <citation type="submission" date="2016-11" db="EMBL/GenBank/DDBJ databases">
        <title>Complete genome sequencing of Virgibacillus halodenitrificans PDB-F2.</title>
        <authorList>
            <person name="Sun Z."/>
            <person name="Zhou Y."/>
            <person name="Li H."/>
        </authorList>
    </citation>
    <scope>NUCLEOTIDE SEQUENCE [LARGE SCALE GENOMIC DNA]</scope>
    <source>
        <strain evidence="1 2">PDB-F2</strain>
    </source>
</reference>
<accession>A0AAC9J2Z2</accession>
<gene>
    <name evidence="1" type="ORF">BME96_12590</name>
</gene>
<dbReference type="Proteomes" id="UP000182945">
    <property type="component" value="Chromosome"/>
</dbReference>